<dbReference type="InterPro" id="IPR013320">
    <property type="entry name" value="ConA-like_dom_sf"/>
</dbReference>
<dbReference type="SMART" id="SM00449">
    <property type="entry name" value="SPRY"/>
    <property type="match status" value="1"/>
</dbReference>
<protein>
    <submittedName>
        <fullName evidence="2">F5/8 type C domain-containing protein</fullName>
    </submittedName>
</protein>
<organism evidence="2 3">
    <name type="scientific">Paenibacillus polysaccharolyticus</name>
    <dbReference type="NCBI Taxonomy" id="582692"/>
    <lineage>
        <taxon>Bacteria</taxon>
        <taxon>Bacillati</taxon>
        <taxon>Bacillota</taxon>
        <taxon>Bacilli</taxon>
        <taxon>Bacillales</taxon>
        <taxon>Paenibacillaceae</taxon>
        <taxon>Paenibacillus</taxon>
    </lineage>
</organism>
<sequence>MESIPVTLNPNDTGSGFTLSNGNLTFVSATDYRAIRATHGKSYGKWYWEVRYDAGVRNVHIGISNKQFSLSGNFVPDSTNWRTYYGNTGNKYPENTTYSTVWDVGNVIGVALDLDNGTLEFYKNSVSMEVSHTNIKLLGEVFPTLGSFSGSSKTVSINFGATPFVYSVPSGFKAYNLKYSYKLLISTEDQYQSIEEVGYINAIPKMTSNTSANPIAPIYSGEFINGPATGQGYAYQAFDGNVGTSACPTNNPLYIGIDFHTPTNIQKYSISSSASSGNLPSTAWVFEASNDNTVWVNLDTKASITWSPSSTKEYETNNSKKYRFYRIRPTVGGTYFYSEIKMMIYQPPIMKVLSDGADFIKHGMNKDQVLYMDSEISTVKFVKTNSENLGSGKVFKQKINTTKIPIKKASIT</sequence>
<dbReference type="PROSITE" id="PS50188">
    <property type="entry name" value="B302_SPRY"/>
    <property type="match status" value="1"/>
</dbReference>
<dbReference type="Pfam" id="PF00754">
    <property type="entry name" value="F5_F8_type_C"/>
    <property type="match status" value="1"/>
</dbReference>
<reference evidence="3" key="1">
    <citation type="submission" date="2016-10" db="EMBL/GenBank/DDBJ databases">
        <authorList>
            <person name="Varghese N."/>
            <person name="Submissions S."/>
        </authorList>
    </citation>
    <scope>NUCLEOTIDE SEQUENCE [LARGE SCALE GENOMIC DNA]</scope>
    <source>
        <strain evidence="3">BL9</strain>
    </source>
</reference>
<dbReference type="Gene3D" id="2.60.120.920">
    <property type="match status" value="1"/>
</dbReference>
<keyword evidence="3" id="KW-1185">Reference proteome</keyword>
<dbReference type="InterPro" id="IPR001870">
    <property type="entry name" value="B30.2/SPRY"/>
</dbReference>
<dbReference type="InterPro" id="IPR000421">
    <property type="entry name" value="FA58C"/>
</dbReference>
<dbReference type="SUPFAM" id="SSF49899">
    <property type="entry name" value="Concanavalin A-like lectins/glucanases"/>
    <property type="match status" value="1"/>
</dbReference>
<dbReference type="InterPro" id="IPR050672">
    <property type="entry name" value="FBXO45-Fsn/SPSB_families"/>
</dbReference>
<dbReference type="EMBL" id="FMVM01000008">
    <property type="protein sequence ID" value="SCY72110.1"/>
    <property type="molecule type" value="Genomic_DNA"/>
</dbReference>
<dbReference type="PANTHER" id="PTHR12245:SF5">
    <property type="entry name" value="SPRY DOMAIN-CONTAINING SOCS BOX PROTEIN 3"/>
    <property type="match status" value="1"/>
</dbReference>
<evidence type="ECO:0000313" key="2">
    <source>
        <dbReference type="EMBL" id="SCY72110.1"/>
    </source>
</evidence>
<dbReference type="PANTHER" id="PTHR12245">
    <property type="entry name" value="SPRY DOMAIN CONTAINING SOCS BOX PROTEIN"/>
    <property type="match status" value="1"/>
</dbReference>
<dbReference type="Pfam" id="PF00622">
    <property type="entry name" value="SPRY"/>
    <property type="match status" value="1"/>
</dbReference>
<gene>
    <name evidence="2" type="ORF">SAMN05720606_10893</name>
</gene>
<evidence type="ECO:0000259" key="1">
    <source>
        <dbReference type="PROSITE" id="PS50188"/>
    </source>
</evidence>
<evidence type="ECO:0000313" key="3">
    <source>
        <dbReference type="Proteomes" id="UP000198538"/>
    </source>
</evidence>
<proteinExistence type="predicted"/>
<dbReference type="STRING" id="582692.SAMN05720606_10893"/>
<dbReference type="Gene3D" id="2.60.120.260">
    <property type="entry name" value="Galactose-binding domain-like"/>
    <property type="match status" value="1"/>
</dbReference>
<dbReference type="Proteomes" id="UP000198538">
    <property type="component" value="Unassembled WGS sequence"/>
</dbReference>
<dbReference type="InterPro" id="IPR003877">
    <property type="entry name" value="SPRY_dom"/>
</dbReference>
<dbReference type="RefSeq" id="WP_090920079.1">
    <property type="nucleotide sequence ID" value="NZ_FMVM01000008.1"/>
</dbReference>
<accession>A0A1G5I8Z0</accession>
<dbReference type="InterPro" id="IPR043136">
    <property type="entry name" value="B30.2/SPRY_sf"/>
</dbReference>
<dbReference type="AlphaFoldDB" id="A0A1G5I8Z0"/>
<name>A0A1G5I8Z0_9BACL</name>
<dbReference type="SUPFAM" id="SSF49785">
    <property type="entry name" value="Galactose-binding domain-like"/>
    <property type="match status" value="1"/>
</dbReference>
<dbReference type="CDD" id="cd11709">
    <property type="entry name" value="SPRY"/>
    <property type="match status" value="1"/>
</dbReference>
<feature type="domain" description="B30.2/SPRY" evidence="1">
    <location>
        <begin position="1"/>
        <end position="164"/>
    </location>
</feature>
<dbReference type="InterPro" id="IPR008979">
    <property type="entry name" value="Galactose-bd-like_sf"/>
</dbReference>